<evidence type="ECO:0000256" key="4">
    <source>
        <dbReference type="ARBA" id="ARBA00022825"/>
    </source>
</evidence>
<proteinExistence type="inferred from homology"/>
<dbReference type="InterPro" id="IPR015500">
    <property type="entry name" value="Peptidase_S8_subtilisin-rel"/>
</dbReference>
<keyword evidence="2 6" id="KW-0645">Protease</keyword>
<dbReference type="Proteomes" id="UP000292003">
    <property type="component" value="Unassembled WGS sequence"/>
</dbReference>
<dbReference type="InterPro" id="IPR036852">
    <property type="entry name" value="Peptidase_S8/S53_dom_sf"/>
</dbReference>
<sequence length="483" mass="50751">MHRTRWISAICTTAAIAALLAPPAQAAQPDEETLQLTSAPAITAPPGQLVTPYVVVTGTGRLRAWLAEHAIRRAGGTVVSAYPQIGVLVAFSPDDGFADRLRQARGIDSVGATRTAKVPVEFFAPRRDVQYTGPGSPGSGDVPPEGTAWDVPAIGVDKAHQTSTGSRHVTVGVLDTGVDDTHPDLTRAVDRRQSVSCLSGWADRSPGAWRPSLDGHGTHVAGTIAAARNGAGVLGIAPDVRLAAVKLAERDDTETADAVVCGFVWAAEHGFQITSNSYRTMPWYYNCPSHPDQAAITTAIGRAVAYAQRRDVLVVASAGNAGIDLTKRSVDTESPRDSTPVRREIDNSCIRLPHELPGVVGSGAVDEKLQKASFSNYAVGPVAVGAPGVRVWSTWPNGQYRAASGTSMAAPHTSGVAALIVSRHPFWSAERIKRELFADATPLPCPEVYDPDGDGKPNATCTVSGKQTSFYGHGLVNAAAAVR</sequence>
<evidence type="ECO:0000256" key="6">
    <source>
        <dbReference type="PROSITE-ProRule" id="PRU01240"/>
    </source>
</evidence>
<feature type="signal peptide" evidence="8">
    <location>
        <begin position="1"/>
        <end position="26"/>
    </location>
</feature>
<dbReference type="AlphaFoldDB" id="A0A4Q7J030"/>
<dbReference type="InterPro" id="IPR050131">
    <property type="entry name" value="Peptidase_S8_subtilisin-like"/>
</dbReference>
<evidence type="ECO:0000256" key="3">
    <source>
        <dbReference type="ARBA" id="ARBA00022801"/>
    </source>
</evidence>
<dbReference type="EMBL" id="SFCC01000027">
    <property type="protein sequence ID" value="RZQ59274.1"/>
    <property type="molecule type" value="Genomic_DNA"/>
</dbReference>
<feature type="active site" description="Charge relay system" evidence="5 6">
    <location>
        <position position="216"/>
    </location>
</feature>
<keyword evidence="11" id="KW-1185">Reference proteome</keyword>
<evidence type="ECO:0000313" key="11">
    <source>
        <dbReference type="Proteomes" id="UP000292003"/>
    </source>
</evidence>
<dbReference type="GO" id="GO:0006508">
    <property type="term" value="P:proteolysis"/>
    <property type="evidence" value="ECO:0007669"/>
    <property type="project" value="UniProtKB-KW"/>
</dbReference>
<feature type="active site" description="Charge relay system" evidence="5 6">
    <location>
        <position position="175"/>
    </location>
</feature>
<dbReference type="PROSITE" id="PS00138">
    <property type="entry name" value="SUBTILASE_SER"/>
    <property type="match status" value="1"/>
</dbReference>
<comment type="caution">
    <text evidence="10">The sequence shown here is derived from an EMBL/GenBank/DDBJ whole genome shotgun (WGS) entry which is preliminary data.</text>
</comment>
<dbReference type="InterPro" id="IPR023827">
    <property type="entry name" value="Peptidase_S8_Asp-AS"/>
</dbReference>
<protein>
    <submittedName>
        <fullName evidence="10">Peptidase S8/S53 subtilisin kexin sedolisin</fullName>
    </submittedName>
</protein>
<dbReference type="PROSITE" id="PS00136">
    <property type="entry name" value="SUBTILASE_ASP"/>
    <property type="match status" value="1"/>
</dbReference>
<feature type="domain" description="Peptidase S8/S53" evidence="9">
    <location>
        <begin position="167"/>
        <end position="447"/>
    </location>
</feature>
<keyword evidence="3 6" id="KW-0378">Hydrolase</keyword>
<keyword evidence="4 6" id="KW-0720">Serine protease</keyword>
<feature type="active site" description="Charge relay system" evidence="5 6">
    <location>
        <position position="407"/>
    </location>
</feature>
<name>A0A4Q7J030_9PSEU</name>
<accession>A0A4Q7J030</accession>
<dbReference type="InterPro" id="IPR022398">
    <property type="entry name" value="Peptidase_S8_His-AS"/>
</dbReference>
<organism evidence="10 11">
    <name type="scientific">Amycolatopsis suaedae</name>
    <dbReference type="NCBI Taxonomy" id="2510978"/>
    <lineage>
        <taxon>Bacteria</taxon>
        <taxon>Bacillati</taxon>
        <taxon>Actinomycetota</taxon>
        <taxon>Actinomycetes</taxon>
        <taxon>Pseudonocardiales</taxon>
        <taxon>Pseudonocardiaceae</taxon>
        <taxon>Amycolatopsis</taxon>
    </lineage>
</organism>
<evidence type="ECO:0000256" key="1">
    <source>
        <dbReference type="ARBA" id="ARBA00011073"/>
    </source>
</evidence>
<reference evidence="10 11" key="1">
    <citation type="submission" date="2019-02" db="EMBL/GenBank/DDBJ databases">
        <title>Draft genome sequence of Amycolatopsis sp. 8-3EHSu isolated from roots of Suaeda maritima.</title>
        <authorList>
            <person name="Duangmal K."/>
            <person name="Chantavorakit T."/>
        </authorList>
    </citation>
    <scope>NUCLEOTIDE SEQUENCE [LARGE SCALE GENOMIC DNA]</scope>
    <source>
        <strain evidence="10 11">8-3EHSu</strain>
    </source>
</reference>
<dbReference type="Pfam" id="PF00082">
    <property type="entry name" value="Peptidase_S8"/>
    <property type="match status" value="1"/>
</dbReference>
<dbReference type="InterPro" id="IPR023828">
    <property type="entry name" value="Peptidase_S8_Ser-AS"/>
</dbReference>
<evidence type="ECO:0000256" key="2">
    <source>
        <dbReference type="ARBA" id="ARBA00022670"/>
    </source>
</evidence>
<keyword evidence="8" id="KW-0732">Signal</keyword>
<evidence type="ECO:0000313" key="10">
    <source>
        <dbReference type="EMBL" id="RZQ59274.1"/>
    </source>
</evidence>
<dbReference type="PROSITE" id="PS51892">
    <property type="entry name" value="SUBTILASE"/>
    <property type="match status" value="1"/>
</dbReference>
<dbReference type="PANTHER" id="PTHR43806">
    <property type="entry name" value="PEPTIDASE S8"/>
    <property type="match status" value="1"/>
</dbReference>
<gene>
    <name evidence="10" type="ORF">EWH70_34915</name>
</gene>
<evidence type="ECO:0000256" key="7">
    <source>
        <dbReference type="RuleBase" id="RU003355"/>
    </source>
</evidence>
<evidence type="ECO:0000259" key="9">
    <source>
        <dbReference type="Pfam" id="PF00082"/>
    </source>
</evidence>
<dbReference type="SUPFAM" id="SSF52743">
    <property type="entry name" value="Subtilisin-like"/>
    <property type="match status" value="1"/>
</dbReference>
<dbReference type="PRINTS" id="PR00723">
    <property type="entry name" value="SUBTILISIN"/>
</dbReference>
<dbReference type="RefSeq" id="WP_130479884.1">
    <property type="nucleotide sequence ID" value="NZ_SFCC01000027.1"/>
</dbReference>
<dbReference type="PROSITE" id="PS00137">
    <property type="entry name" value="SUBTILASE_HIS"/>
    <property type="match status" value="1"/>
</dbReference>
<dbReference type="GO" id="GO:0004252">
    <property type="term" value="F:serine-type endopeptidase activity"/>
    <property type="evidence" value="ECO:0007669"/>
    <property type="project" value="UniProtKB-UniRule"/>
</dbReference>
<comment type="similarity">
    <text evidence="1 6 7">Belongs to the peptidase S8 family.</text>
</comment>
<feature type="chain" id="PRO_5020844921" evidence="8">
    <location>
        <begin position="27"/>
        <end position="483"/>
    </location>
</feature>
<evidence type="ECO:0000256" key="8">
    <source>
        <dbReference type="SAM" id="SignalP"/>
    </source>
</evidence>
<dbReference type="InterPro" id="IPR000209">
    <property type="entry name" value="Peptidase_S8/S53_dom"/>
</dbReference>
<evidence type="ECO:0000256" key="5">
    <source>
        <dbReference type="PIRSR" id="PIRSR615500-1"/>
    </source>
</evidence>
<dbReference type="Gene3D" id="3.40.50.200">
    <property type="entry name" value="Peptidase S8/S53 domain"/>
    <property type="match status" value="1"/>
</dbReference>
<dbReference type="PANTHER" id="PTHR43806:SF11">
    <property type="entry name" value="CEREVISIN-RELATED"/>
    <property type="match status" value="1"/>
</dbReference>
<dbReference type="OrthoDB" id="9813435at2"/>